<protein>
    <recommendedName>
        <fullName evidence="3">Bacteriocin-type signal sequence</fullName>
    </recommendedName>
</protein>
<sequence>MMNKKNMPLTPEAIATEQQSMVELNEQDLENVSGGWGDFDEGFGFGQSQSFEKTVIIKRRASASRYGYSDFDGGW</sequence>
<comment type="caution">
    <text evidence="1">The sequence shown here is derived from an EMBL/GenBank/DDBJ whole genome shotgun (WGS) entry which is preliminary data.</text>
</comment>
<reference evidence="1 2" key="1">
    <citation type="journal article" date="2021" name="Int. J. Syst. Evol. Microbiol.">
        <title>Reticulibacter mediterranei gen. nov., sp. nov., within the new family Reticulibacteraceae fam. nov., and Ktedonospora formicarum gen. nov., sp. nov., Ktedonobacter robiniae sp. nov., Dictyobacter formicarum sp. nov. and Dictyobacter arantiisoli sp. nov., belonging to the class Ktedonobacteria.</title>
        <authorList>
            <person name="Yabe S."/>
            <person name="Zheng Y."/>
            <person name="Wang C.M."/>
            <person name="Sakai Y."/>
            <person name="Abe K."/>
            <person name="Yokota A."/>
            <person name="Donadio S."/>
            <person name="Cavaletti L."/>
            <person name="Monciardini P."/>
        </authorList>
    </citation>
    <scope>NUCLEOTIDE SEQUENCE [LARGE SCALE GENOMIC DNA]</scope>
    <source>
        <strain evidence="1 2">SOSP1-9</strain>
    </source>
</reference>
<evidence type="ECO:0000313" key="1">
    <source>
        <dbReference type="EMBL" id="GHO84979.1"/>
    </source>
</evidence>
<evidence type="ECO:0008006" key="3">
    <source>
        <dbReference type="Google" id="ProtNLM"/>
    </source>
</evidence>
<name>A0ABQ3VGZ7_9CHLR</name>
<dbReference type="RefSeq" id="WP_201362598.1">
    <property type="nucleotide sequence ID" value="NZ_BNJJ01000007.1"/>
</dbReference>
<dbReference type="Proteomes" id="UP000635565">
    <property type="component" value="Unassembled WGS sequence"/>
</dbReference>
<keyword evidence="2" id="KW-1185">Reference proteome</keyword>
<dbReference type="EMBL" id="BNJJ01000007">
    <property type="protein sequence ID" value="GHO84979.1"/>
    <property type="molecule type" value="Genomic_DNA"/>
</dbReference>
<organism evidence="1 2">
    <name type="scientific">Dictyobacter formicarum</name>
    <dbReference type="NCBI Taxonomy" id="2778368"/>
    <lineage>
        <taxon>Bacteria</taxon>
        <taxon>Bacillati</taxon>
        <taxon>Chloroflexota</taxon>
        <taxon>Ktedonobacteria</taxon>
        <taxon>Ktedonobacterales</taxon>
        <taxon>Dictyobacteraceae</taxon>
        <taxon>Dictyobacter</taxon>
    </lineage>
</organism>
<evidence type="ECO:0000313" key="2">
    <source>
        <dbReference type="Proteomes" id="UP000635565"/>
    </source>
</evidence>
<accession>A0ABQ3VGZ7</accession>
<gene>
    <name evidence="1" type="ORF">KSZ_29850</name>
</gene>
<proteinExistence type="predicted"/>